<feature type="region of interest" description="Disordered" evidence="1">
    <location>
        <begin position="198"/>
        <end position="252"/>
    </location>
</feature>
<evidence type="ECO:0000256" key="2">
    <source>
        <dbReference type="SAM" id="Phobius"/>
    </source>
</evidence>
<accession>A0A4Y9XX72</accession>
<comment type="caution">
    <text evidence="3">The sequence shown here is derived from an EMBL/GenBank/DDBJ whole genome shotgun (WGS) entry which is preliminary data.</text>
</comment>
<dbReference type="Proteomes" id="UP000298327">
    <property type="component" value="Unassembled WGS sequence"/>
</dbReference>
<evidence type="ECO:0000313" key="3">
    <source>
        <dbReference type="EMBL" id="TFY54710.1"/>
    </source>
</evidence>
<organism evidence="3 4">
    <name type="scientific">Dentipellis fragilis</name>
    <dbReference type="NCBI Taxonomy" id="205917"/>
    <lineage>
        <taxon>Eukaryota</taxon>
        <taxon>Fungi</taxon>
        <taxon>Dikarya</taxon>
        <taxon>Basidiomycota</taxon>
        <taxon>Agaricomycotina</taxon>
        <taxon>Agaricomycetes</taxon>
        <taxon>Russulales</taxon>
        <taxon>Hericiaceae</taxon>
        <taxon>Dentipellis</taxon>
    </lineage>
</organism>
<keyword evidence="2" id="KW-1133">Transmembrane helix</keyword>
<keyword evidence="4" id="KW-1185">Reference proteome</keyword>
<protein>
    <submittedName>
        <fullName evidence="3">Uncharacterized protein</fullName>
    </submittedName>
</protein>
<feature type="transmembrane region" description="Helical" evidence="2">
    <location>
        <begin position="58"/>
        <end position="78"/>
    </location>
</feature>
<keyword evidence="2" id="KW-0472">Membrane</keyword>
<keyword evidence="2" id="KW-0812">Transmembrane</keyword>
<feature type="transmembrane region" description="Helical" evidence="2">
    <location>
        <begin position="282"/>
        <end position="303"/>
    </location>
</feature>
<evidence type="ECO:0000256" key="1">
    <source>
        <dbReference type="SAM" id="MobiDB-lite"/>
    </source>
</evidence>
<evidence type="ECO:0000313" key="4">
    <source>
        <dbReference type="Proteomes" id="UP000298327"/>
    </source>
</evidence>
<proteinExistence type="predicted"/>
<reference evidence="3 4" key="1">
    <citation type="submission" date="2019-02" db="EMBL/GenBank/DDBJ databases">
        <title>Genome sequencing of the rare red list fungi Dentipellis fragilis.</title>
        <authorList>
            <person name="Buettner E."/>
            <person name="Kellner H."/>
        </authorList>
    </citation>
    <scope>NUCLEOTIDE SEQUENCE [LARGE SCALE GENOMIC DNA]</scope>
    <source>
        <strain evidence="3 4">DSM 105465</strain>
    </source>
</reference>
<dbReference type="STRING" id="205917.A0A4Y9XX72"/>
<sequence length="317" mass="33895">MASQAARLAHRFTPEYACRINAQLVHPAQSQLVKPNELESALARPLHVSAYEPKRNGLYLAATVSYGLIAFFIANEYLRAQGLPGLVHEGMGSSFVNVADRHIDAAAGRSEIEEFAEGLENTRMQPGHRKKAAASHVSPFSAEDFSAKVSVMSSSCNLVYISLCILIRLLSNASSPWIFHPSSLLNIASCSVDPEPVTRAGGFLERRSPDDGGGTTSDGGGNLPGQGSPRRRDDSSPGGSTTDPGNLPGQGSLHKRALETGVVYIEQPIRGWPEMSIGSPTATMTFGIIPSIVSIALLVGFLLGRVRRVQHGKQELK</sequence>
<name>A0A4Y9XX72_9AGAM</name>
<dbReference type="EMBL" id="SEOQ01000996">
    <property type="protein sequence ID" value="TFY54710.1"/>
    <property type="molecule type" value="Genomic_DNA"/>
</dbReference>
<dbReference type="AlphaFoldDB" id="A0A4Y9XX72"/>
<feature type="compositionally biased region" description="Gly residues" evidence="1">
    <location>
        <begin position="211"/>
        <end position="224"/>
    </location>
</feature>
<dbReference type="OrthoDB" id="3049701at2759"/>
<gene>
    <name evidence="3" type="ORF">EVG20_g9596</name>
</gene>